<dbReference type="PANTHER" id="PTHR33507">
    <property type="entry name" value="INNER MEMBRANE PROTEIN YBBJ"/>
    <property type="match status" value="1"/>
</dbReference>
<dbReference type="PANTHER" id="PTHR33507:SF3">
    <property type="entry name" value="INNER MEMBRANE PROTEIN YBBJ"/>
    <property type="match status" value="1"/>
</dbReference>
<evidence type="ECO:0000256" key="2">
    <source>
        <dbReference type="ARBA" id="ARBA00022692"/>
    </source>
</evidence>
<evidence type="ECO:0000259" key="6">
    <source>
        <dbReference type="Pfam" id="PF01957"/>
    </source>
</evidence>
<dbReference type="InterPro" id="IPR052165">
    <property type="entry name" value="Membrane_assoc_protease"/>
</dbReference>
<keyword evidence="8" id="KW-1185">Reference proteome</keyword>
<dbReference type="Gene3D" id="2.40.50.140">
    <property type="entry name" value="Nucleic acid-binding proteins"/>
    <property type="match status" value="1"/>
</dbReference>
<keyword evidence="2 5" id="KW-0812">Transmembrane</keyword>
<evidence type="ECO:0000313" key="7">
    <source>
        <dbReference type="EMBL" id="NMI00317.1"/>
    </source>
</evidence>
<protein>
    <submittedName>
        <fullName evidence="7">NfeD family protein</fullName>
    </submittedName>
</protein>
<keyword evidence="3 5" id="KW-1133">Transmembrane helix</keyword>
<evidence type="ECO:0000256" key="4">
    <source>
        <dbReference type="ARBA" id="ARBA00023136"/>
    </source>
</evidence>
<comment type="caution">
    <text evidence="7">The sequence shown here is derived from an EMBL/GenBank/DDBJ whole genome shotgun (WGS) entry which is preliminary data.</text>
</comment>
<dbReference type="EMBL" id="JAAXLA010000053">
    <property type="protein sequence ID" value="NMI00317.1"/>
    <property type="molecule type" value="Genomic_DNA"/>
</dbReference>
<comment type="subcellular location">
    <subcellularLocation>
        <location evidence="1">Membrane</location>
        <topology evidence="1">Multi-pass membrane protein</topology>
    </subcellularLocation>
</comment>
<dbReference type="RefSeq" id="WP_169383791.1">
    <property type="nucleotide sequence ID" value="NZ_JAAXLA010000053.1"/>
</dbReference>
<dbReference type="InterPro" id="IPR002810">
    <property type="entry name" value="NfeD-like_C"/>
</dbReference>
<evidence type="ECO:0000256" key="5">
    <source>
        <dbReference type="SAM" id="Phobius"/>
    </source>
</evidence>
<sequence length="143" mass="14705">MAAVIWLIAGIVLVVAEVISGDFVLLMLGGGAVLAAAATALGVGPLAGALIFGGTSVLLLFAVRPTLKRRLNRAVPHTVMHSDALVGKRAVVISRVDGDGGRVKIGGDVWSARAYDHTQTMEPGQRVTVMDISGATALVLPEI</sequence>
<proteinExistence type="predicted"/>
<dbReference type="SUPFAM" id="SSF141322">
    <property type="entry name" value="NfeD domain-like"/>
    <property type="match status" value="1"/>
</dbReference>
<evidence type="ECO:0000256" key="3">
    <source>
        <dbReference type="ARBA" id="ARBA00022989"/>
    </source>
</evidence>
<evidence type="ECO:0000313" key="8">
    <source>
        <dbReference type="Proteomes" id="UP000820669"/>
    </source>
</evidence>
<feature type="transmembrane region" description="Helical" evidence="5">
    <location>
        <begin position="32"/>
        <end position="63"/>
    </location>
</feature>
<gene>
    <name evidence="7" type="ORF">HF526_23825</name>
</gene>
<dbReference type="Proteomes" id="UP000820669">
    <property type="component" value="Unassembled WGS sequence"/>
</dbReference>
<organism evidence="7 8">
    <name type="scientific">Pseudonocardia acidicola</name>
    <dbReference type="NCBI Taxonomy" id="2724939"/>
    <lineage>
        <taxon>Bacteria</taxon>
        <taxon>Bacillati</taxon>
        <taxon>Actinomycetota</taxon>
        <taxon>Actinomycetes</taxon>
        <taxon>Pseudonocardiales</taxon>
        <taxon>Pseudonocardiaceae</taxon>
        <taxon>Pseudonocardia</taxon>
    </lineage>
</organism>
<reference evidence="7 8" key="1">
    <citation type="submission" date="2020-04" db="EMBL/GenBank/DDBJ databases">
        <authorList>
            <person name="Klaysubun C."/>
            <person name="Duangmal K."/>
            <person name="Lipun K."/>
        </authorList>
    </citation>
    <scope>NUCLEOTIDE SEQUENCE [LARGE SCALE GENOMIC DNA]</scope>
    <source>
        <strain evidence="7 8">K10HN5</strain>
    </source>
</reference>
<accession>A0ABX1SFJ5</accession>
<dbReference type="Pfam" id="PF01957">
    <property type="entry name" value="NfeD"/>
    <property type="match status" value="1"/>
</dbReference>
<dbReference type="InterPro" id="IPR012340">
    <property type="entry name" value="NA-bd_OB-fold"/>
</dbReference>
<name>A0ABX1SFJ5_9PSEU</name>
<feature type="domain" description="NfeD-like C-terminal" evidence="6">
    <location>
        <begin position="83"/>
        <end position="139"/>
    </location>
</feature>
<keyword evidence="4 5" id="KW-0472">Membrane</keyword>
<evidence type="ECO:0000256" key="1">
    <source>
        <dbReference type="ARBA" id="ARBA00004141"/>
    </source>
</evidence>